<dbReference type="InterPro" id="IPR050471">
    <property type="entry name" value="AB_hydrolase"/>
</dbReference>
<keyword evidence="2" id="KW-0378">Hydrolase</keyword>
<protein>
    <submittedName>
        <fullName evidence="2">Alpha/Beta hydrolase protein</fullName>
    </submittedName>
</protein>
<evidence type="ECO:0000259" key="1">
    <source>
        <dbReference type="Pfam" id="PF00561"/>
    </source>
</evidence>
<dbReference type="AlphaFoldDB" id="A0A4P9XL94"/>
<dbReference type="Proteomes" id="UP000271241">
    <property type="component" value="Unassembled WGS sequence"/>
</dbReference>
<dbReference type="EMBL" id="KZ992849">
    <property type="protein sequence ID" value="RKP06617.1"/>
    <property type="molecule type" value="Genomic_DNA"/>
</dbReference>
<dbReference type="PANTHER" id="PTHR43433:SF5">
    <property type="entry name" value="AB HYDROLASE-1 DOMAIN-CONTAINING PROTEIN"/>
    <property type="match status" value="1"/>
</dbReference>
<dbReference type="Gene3D" id="3.40.50.1820">
    <property type="entry name" value="alpha/beta hydrolase"/>
    <property type="match status" value="1"/>
</dbReference>
<evidence type="ECO:0000313" key="2">
    <source>
        <dbReference type="EMBL" id="RKP06617.1"/>
    </source>
</evidence>
<dbReference type="GO" id="GO:0016787">
    <property type="term" value="F:hydrolase activity"/>
    <property type="evidence" value="ECO:0007669"/>
    <property type="project" value="UniProtKB-KW"/>
</dbReference>
<dbReference type="InterPro" id="IPR029058">
    <property type="entry name" value="AB_hydrolase_fold"/>
</dbReference>
<dbReference type="STRING" id="78915.A0A4P9XL94"/>
<proteinExistence type="predicted"/>
<gene>
    <name evidence="2" type="ORF">THASP1DRAFT_18239</name>
</gene>
<sequence length="298" mass="32733">MTVESYCLVATRRATLPIRLHYELHGHGPKRVLLIMGLSCSGEYWLPQAKFLSQQGYQVCFFDNRGVGQSDAPKGYYTTKDMALDTIELLEHLGWESDVHVVGVSMGGMIALELASARPQCIASLSLTSTHAGSTLPPLTGALTLPRLMFTSDINKRIEMNCNLLYPKKWLDMPHPNGSGQTNREAVANSMVERIVRSPVQTSAGAIGQLSAVMRHSVGRDRLERIRSAGIPVLVCTGTEDNLVRPSNSQFLAETLDARFEVFEGCGHAISMQEPERYNQMLLDHIRASSGDTASDLS</sequence>
<name>A0A4P9XL94_9FUNG</name>
<accession>A0A4P9XL94</accession>
<reference evidence="3" key="1">
    <citation type="journal article" date="2018" name="Nat. Microbiol.">
        <title>Leveraging single-cell genomics to expand the fungal tree of life.</title>
        <authorList>
            <person name="Ahrendt S.R."/>
            <person name="Quandt C.A."/>
            <person name="Ciobanu D."/>
            <person name="Clum A."/>
            <person name="Salamov A."/>
            <person name="Andreopoulos B."/>
            <person name="Cheng J.F."/>
            <person name="Woyke T."/>
            <person name="Pelin A."/>
            <person name="Henrissat B."/>
            <person name="Reynolds N.K."/>
            <person name="Benny G.L."/>
            <person name="Smith M.E."/>
            <person name="James T.Y."/>
            <person name="Grigoriev I.V."/>
        </authorList>
    </citation>
    <scope>NUCLEOTIDE SEQUENCE [LARGE SCALE GENOMIC DNA]</scope>
    <source>
        <strain evidence="3">RSA 1356</strain>
    </source>
</reference>
<dbReference type="PRINTS" id="PR00412">
    <property type="entry name" value="EPOXHYDRLASE"/>
</dbReference>
<dbReference type="OrthoDB" id="19657at2759"/>
<evidence type="ECO:0000313" key="3">
    <source>
        <dbReference type="Proteomes" id="UP000271241"/>
    </source>
</evidence>
<keyword evidence="3" id="KW-1185">Reference proteome</keyword>
<dbReference type="PANTHER" id="PTHR43433">
    <property type="entry name" value="HYDROLASE, ALPHA/BETA FOLD FAMILY PROTEIN"/>
    <property type="match status" value="1"/>
</dbReference>
<organism evidence="2 3">
    <name type="scientific">Thamnocephalis sphaerospora</name>
    <dbReference type="NCBI Taxonomy" id="78915"/>
    <lineage>
        <taxon>Eukaryota</taxon>
        <taxon>Fungi</taxon>
        <taxon>Fungi incertae sedis</taxon>
        <taxon>Zoopagomycota</taxon>
        <taxon>Zoopagomycotina</taxon>
        <taxon>Zoopagomycetes</taxon>
        <taxon>Zoopagales</taxon>
        <taxon>Sigmoideomycetaceae</taxon>
        <taxon>Thamnocephalis</taxon>
    </lineage>
</organism>
<dbReference type="Pfam" id="PF00561">
    <property type="entry name" value="Abhydrolase_1"/>
    <property type="match status" value="1"/>
</dbReference>
<dbReference type="InterPro" id="IPR000639">
    <property type="entry name" value="Epox_hydrolase-like"/>
</dbReference>
<dbReference type="InterPro" id="IPR000073">
    <property type="entry name" value="AB_hydrolase_1"/>
</dbReference>
<dbReference type="SUPFAM" id="SSF53474">
    <property type="entry name" value="alpha/beta-Hydrolases"/>
    <property type="match status" value="1"/>
</dbReference>
<feature type="domain" description="AB hydrolase-1" evidence="1">
    <location>
        <begin position="31"/>
        <end position="275"/>
    </location>
</feature>